<sequence length="332" mass="38524">MSGQTGGARQFPSAASLRLLRQMLVADAMPPAVQMHVVQQVLGRGRHAAQQDFLRGQAEYRQADRRRQRHYRVPGPFRYEQGVALLYPCIQPFGLLQVAQLFRVLIETCNVDRTQGGAPVVFFRRPHERLFRRLEHDKFLDPARLAKPVVGHVAVQSRMRIGRPHEHRFPGPAPARPQAADVEIAAQLREIFQDAPLRQVILVRRKRLHVRPVKMELLAWLQLQASPVRQQARLVADRLSRQRGKLAQVRRYRQQRPFLGFALLHQPILEFPGRFRTVFIAQLRHLFKRPVFLRRPVAQRALHQQGSGPFPEAALLRQLQRVDFIHQRECRT</sequence>
<reference evidence="1 2" key="2">
    <citation type="journal article" date="2006" name="J. Microbiol. Methods">
        <title>Genomic flank-sequencing of plasposon insertion sites for rapid identification of functional genes.</title>
        <authorList>
            <person name="Leveau J.H."/>
            <person name="Gerards S."/>
            <person name="Fritsche K."/>
            <person name="Zondag G."/>
            <person name="van Veen J.A."/>
        </authorList>
    </citation>
    <scope>NUCLEOTIDE SEQUENCE [LARGE SCALE GENOMIC DNA]</scope>
    <source>
        <strain evidence="1 2">Ter331</strain>
    </source>
</reference>
<protein>
    <submittedName>
        <fullName evidence="1">Uncharacterized protein</fullName>
    </submittedName>
</protein>
<reference evidence="1 2" key="3">
    <citation type="journal article" date="2008" name="FEMS Microbiol. Ecol.">
        <title>Identification and characterization of genes underlying chitinolysis in Collimonas fungivorans Ter331.</title>
        <authorList>
            <person name="Fritsche K."/>
            <person name="de Boer W."/>
            <person name="Gerards S."/>
            <person name="van den Berg M."/>
            <person name="van Veen J.A."/>
            <person name="Leveau J.H."/>
        </authorList>
    </citation>
    <scope>NUCLEOTIDE SEQUENCE [LARGE SCALE GENOMIC DNA]</scope>
    <source>
        <strain evidence="1 2">Ter331</strain>
    </source>
</reference>
<dbReference type="HOGENOM" id="CLU_836032_0_0_4"/>
<dbReference type="AlphaFoldDB" id="G0AKD6"/>
<gene>
    <name evidence="1" type="ordered locus">CFU_2236</name>
</gene>
<evidence type="ECO:0000313" key="2">
    <source>
        <dbReference type="Proteomes" id="UP000008392"/>
    </source>
</evidence>
<dbReference type="EMBL" id="CP002745">
    <property type="protein sequence ID" value="AEK62063.1"/>
    <property type="molecule type" value="Genomic_DNA"/>
</dbReference>
<evidence type="ECO:0000313" key="1">
    <source>
        <dbReference type="EMBL" id="AEK62063.1"/>
    </source>
</evidence>
<reference evidence="1 2" key="4">
    <citation type="journal article" date="2010" name="Environ. Microbiol.">
        <title>The bacterial genus Collimonas: mycophagy, weathering and other adaptive solutions to life in oligotrophic soil environments.</title>
        <authorList>
            <person name="Leveau J.H."/>
            <person name="Uroz S."/>
            <person name="de Boer W."/>
        </authorList>
    </citation>
    <scope>NUCLEOTIDE SEQUENCE [LARGE SCALE GENOMIC DNA]</scope>
    <source>
        <strain evidence="1 2">Ter331</strain>
    </source>
</reference>
<reference evidence="1 2" key="5">
    <citation type="journal article" date="2011" name="ISME J.">
        <title>Dual transcriptional profiling of a bacterial/fungal confrontation: Collimonas fungivorans versus Aspergillus niger.</title>
        <authorList>
            <person name="Mela F."/>
            <person name="Fritsche K."/>
            <person name="de Boer W."/>
            <person name="van Veen J.A."/>
            <person name="de Graaff L.H."/>
            <person name="van den Berg M."/>
            <person name="Leveau J.H."/>
        </authorList>
    </citation>
    <scope>NUCLEOTIDE SEQUENCE [LARGE SCALE GENOMIC DNA]</scope>
    <source>
        <strain evidence="1 2">Ter331</strain>
    </source>
</reference>
<keyword evidence="2" id="KW-1185">Reference proteome</keyword>
<reference evidence="1 2" key="1">
    <citation type="journal article" date="2004" name="Environ. Microbiol.">
        <title>Phylogeny-function analysis of (meta)genomic libraries: screening for expression of ribosomal RNA genes by large-insert library fluorescent in situ hybridization (LIL-FISH).</title>
        <authorList>
            <person name="Leveau J.H."/>
            <person name="Gerards S."/>
            <person name="de Boer W."/>
            <person name="van Veen J.A."/>
        </authorList>
    </citation>
    <scope>NUCLEOTIDE SEQUENCE [LARGE SCALE GENOMIC DNA]</scope>
    <source>
        <strain evidence="1 2">Ter331</strain>
    </source>
</reference>
<accession>G0AKD6</accession>
<name>G0AKD6_COLFT</name>
<proteinExistence type="predicted"/>
<dbReference type="KEGG" id="cfu:CFU_2236"/>
<dbReference type="Proteomes" id="UP000008392">
    <property type="component" value="Chromosome"/>
</dbReference>
<organism evidence="1 2">
    <name type="scientific">Collimonas fungivorans (strain Ter331)</name>
    <dbReference type="NCBI Taxonomy" id="1005048"/>
    <lineage>
        <taxon>Bacteria</taxon>
        <taxon>Pseudomonadati</taxon>
        <taxon>Pseudomonadota</taxon>
        <taxon>Betaproteobacteria</taxon>
        <taxon>Burkholderiales</taxon>
        <taxon>Oxalobacteraceae</taxon>
        <taxon>Collimonas</taxon>
    </lineage>
</organism>
<reference evidence="2" key="6">
    <citation type="submission" date="2011-05" db="EMBL/GenBank/DDBJ databases">
        <title>Complete sequence of Collimonas fungivorans Ter331.</title>
        <authorList>
            <person name="Leveau J.H."/>
        </authorList>
    </citation>
    <scope>NUCLEOTIDE SEQUENCE [LARGE SCALE GENOMIC DNA]</scope>
    <source>
        <strain evidence="2">Ter331</strain>
    </source>
</reference>